<dbReference type="GO" id="GO:0005829">
    <property type="term" value="C:cytosol"/>
    <property type="evidence" value="ECO:0007669"/>
    <property type="project" value="TreeGrafter"/>
</dbReference>
<evidence type="ECO:0000256" key="10">
    <source>
        <dbReference type="ARBA" id="ARBA00023027"/>
    </source>
</evidence>
<dbReference type="SUPFAM" id="SSF56091">
    <property type="entry name" value="DNA ligase/mRNA capping enzyme, catalytic domain"/>
    <property type="match status" value="1"/>
</dbReference>
<dbReference type="InterPro" id="IPR013839">
    <property type="entry name" value="DNAligase_adenylation"/>
</dbReference>
<dbReference type="Gene3D" id="1.10.150.20">
    <property type="entry name" value="5' to 3' exonuclease, C-terminal subdomain"/>
    <property type="match status" value="2"/>
</dbReference>
<keyword evidence="5" id="KW-0235">DNA replication</keyword>
<sequence>MSIPESIRNRAEKLRKELEHHARLYYTHDAPEISDTAYDALHRELLDLEEAYPQIAKDDSVTKRIIGDVLPELVKVKHDVPQWSFNDAFSKDEVLSFDARVKKMLGSASVEYDLELKIDGLKIVLTYEKGNLVRAVTRGDGVIGEDVTHNIRTISEVPKKLTRPVDIIVEGEVYLSRSGFSALNKERKKAGEHLFANPRNAAAGSLRQLDPEVASKRPMGVFIYDLARAGHVQPKTQTEELEYLAILGLPVNHEHKHVTSVEDAFAYWEKWQGPEREKVDYQIDGIVIKVENISQQEKLGYTGKAPRFAIAFKFPAEQVTTIVEDITFQVGRTGVLTPVAHLKPVLVAGTTVARATLHNEDFILEKDIRIGDTVILQKAGDIIPEIVQVLPEFRTGKEKKWTFPTHSPLCGGDGRIERIPGESARRCATRGSYAEQKRKLAHFAGKSALDIDGMGTKTVSLLLENALISDFDDFFELTKDELLTLPGFKETSVRKLIAAIRNARTVTLDRLLVGLSIPHVGEETARLLAIHFQTITKLQKAKQEQLAKIEGVGDIVARAIINWFSSTENLALIERLKKHLRVRRVDELGIAGVLAVESVVITGKFERFSRKEIEDAVRRAGGKVSASVSGKTSFVVAGRDPGSKLAKAKTLGVDILSEREFLARINL</sequence>
<dbReference type="CDD" id="cd17748">
    <property type="entry name" value="BRCT_DNA_ligase_like"/>
    <property type="match status" value="1"/>
</dbReference>
<keyword evidence="11" id="KW-0234">DNA repair</keyword>
<dbReference type="SMART" id="SM00278">
    <property type="entry name" value="HhH1"/>
    <property type="match status" value="4"/>
</dbReference>
<accession>A0A3B0V3D7</accession>
<evidence type="ECO:0000256" key="8">
    <source>
        <dbReference type="ARBA" id="ARBA00022833"/>
    </source>
</evidence>
<dbReference type="InterPro" id="IPR012340">
    <property type="entry name" value="NA-bd_OB-fold"/>
</dbReference>
<dbReference type="AlphaFoldDB" id="A0A3B0V3D7"/>
<dbReference type="Gene3D" id="2.40.50.140">
    <property type="entry name" value="Nucleic acid-binding proteins"/>
    <property type="match status" value="1"/>
</dbReference>
<dbReference type="FunFam" id="1.10.150.20:FF:000006">
    <property type="entry name" value="DNA ligase"/>
    <property type="match status" value="1"/>
</dbReference>
<dbReference type="Gene3D" id="1.10.287.610">
    <property type="entry name" value="Helix hairpin bin"/>
    <property type="match status" value="1"/>
</dbReference>
<evidence type="ECO:0000313" key="14">
    <source>
        <dbReference type="EMBL" id="VAW33262.1"/>
    </source>
</evidence>
<dbReference type="Pfam" id="PF12826">
    <property type="entry name" value="HHH_2"/>
    <property type="match status" value="1"/>
</dbReference>
<proteinExistence type="inferred from homology"/>
<name>A0A3B0V3D7_9ZZZZ</name>
<dbReference type="Pfam" id="PF03120">
    <property type="entry name" value="OB_DNA_ligase"/>
    <property type="match status" value="1"/>
</dbReference>
<evidence type="ECO:0000256" key="2">
    <source>
        <dbReference type="ARBA" id="ARBA00004067"/>
    </source>
</evidence>
<dbReference type="GO" id="GO:0003911">
    <property type="term" value="F:DNA ligase (NAD+) activity"/>
    <property type="evidence" value="ECO:0007669"/>
    <property type="project" value="UniProtKB-EC"/>
</dbReference>
<comment type="catalytic activity">
    <reaction evidence="12">
        <text>NAD(+) + (deoxyribonucleotide)n-3'-hydroxyl + 5'-phospho-(deoxyribonucleotide)m = (deoxyribonucleotide)n+m + AMP + beta-nicotinamide D-nucleotide.</text>
        <dbReference type="EC" id="6.5.1.2"/>
    </reaction>
</comment>
<evidence type="ECO:0000256" key="3">
    <source>
        <dbReference type="ARBA" id="ARBA00012722"/>
    </source>
</evidence>
<dbReference type="GO" id="GO:0006260">
    <property type="term" value="P:DNA replication"/>
    <property type="evidence" value="ECO:0007669"/>
    <property type="project" value="UniProtKB-KW"/>
</dbReference>
<dbReference type="NCBIfam" id="NF005932">
    <property type="entry name" value="PRK07956.1"/>
    <property type="match status" value="1"/>
</dbReference>
<evidence type="ECO:0000256" key="1">
    <source>
        <dbReference type="ARBA" id="ARBA00001946"/>
    </source>
</evidence>
<dbReference type="Pfam" id="PF22745">
    <property type="entry name" value="Nlig-Ia"/>
    <property type="match status" value="1"/>
</dbReference>
<dbReference type="FunFam" id="2.40.50.140:FF:000012">
    <property type="entry name" value="DNA ligase"/>
    <property type="match status" value="1"/>
</dbReference>
<dbReference type="Gene3D" id="3.30.470.30">
    <property type="entry name" value="DNA ligase/mRNA capping enzyme"/>
    <property type="match status" value="1"/>
</dbReference>
<protein>
    <recommendedName>
        <fullName evidence="3">DNA ligase (NAD(+))</fullName>
        <ecNumber evidence="3">6.5.1.2</ecNumber>
    </recommendedName>
</protein>
<keyword evidence="4 14" id="KW-0436">Ligase</keyword>
<dbReference type="GO" id="GO:0046872">
    <property type="term" value="F:metal ion binding"/>
    <property type="evidence" value="ECO:0007669"/>
    <property type="project" value="UniProtKB-KW"/>
</dbReference>
<comment type="function">
    <text evidence="2">DNA ligase that catalyzes the formation of phosphodiester linkages between 5'-phosphoryl and 3'-hydroxyl groups in double-stranded DNA using NAD as a coenzyme and as the energy source for the reaction. It is essential for DNA replication and repair of damaged DNA.</text>
</comment>
<evidence type="ECO:0000259" key="13">
    <source>
        <dbReference type="PROSITE" id="PS50172"/>
    </source>
</evidence>
<evidence type="ECO:0000256" key="12">
    <source>
        <dbReference type="ARBA" id="ARBA00034005"/>
    </source>
</evidence>
<comment type="cofactor">
    <cofactor evidence="1">
        <name>Mg(2+)</name>
        <dbReference type="ChEBI" id="CHEBI:18420"/>
    </cofactor>
</comment>
<evidence type="ECO:0000256" key="9">
    <source>
        <dbReference type="ARBA" id="ARBA00022842"/>
    </source>
</evidence>
<dbReference type="InterPro" id="IPR013840">
    <property type="entry name" value="DNAligase_N"/>
</dbReference>
<dbReference type="PANTHER" id="PTHR23389">
    <property type="entry name" value="CHROMOSOME TRANSMISSION FIDELITY FACTOR 18"/>
    <property type="match status" value="1"/>
</dbReference>
<dbReference type="Pfam" id="PF00533">
    <property type="entry name" value="BRCT"/>
    <property type="match status" value="1"/>
</dbReference>
<dbReference type="InterPro" id="IPR004150">
    <property type="entry name" value="NAD_DNA_ligase_OB"/>
</dbReference>
<evidence type="ECO:0000256" key="5">
    <source>
        <dbReference type="ARBA" id="ARBA00022705"/>
    </source>
</evidence>
<dbReference type="SMART" id="SM00292">
    <property type="entry name" value="BRCT"/>
    <property type="match status" value="1"/>
</dbReference>
<dbReference type="NCBIfam" id="TIGR00575">
    <property type="entry name" value="dnlj"/>
    <property type="match status" value="1"/>
</dbReference>
<evidence type="ECO:0000256" key="6">
    <source>
        <dbReference type="ARBA" id="ARBA00022723"/>
    </source>
</evidence>
<dbReference type="Gene3D" id="3.40.50.10190">
    <property type="entry name" value="BRCT domain"/>
    <property type="match status" value="1"/>
</dbReference>
<gene>
    <name evidence="14" type="ORF">MNBD_CPR01-563</name>
</gene>
<dbReference type="GO" id="GO:0006281">
    <property type="term" value="P:DNA repair"/>
    <property type="evidence" value="ECO:0007669"/>
    <property type="project" value="UniProtKB-KW"/>
</dbReference>
<dbReference type="PROSITE" id="PS01056">
    <property type="entry name" value="DNA_LIGASE_N2"/>
    <property type="match status" value="1"/>
</dbReference>
<dbReference type="InterPro" id="IPR010994">
    <property type="entry name" value="RuvA_2-like"/>
</dbReference>
<reference evidence="14" key="1">
    <citation type="submission" date="2018-06" db="EMBL/GenBank/DDBJ databases">
        <authorList>
            <person name="Zhirakovskaya E."/>
        </authorList>
    </citation>
    <scope>NUCLEOTIDE SEQUENCE</scope>
</reference>
<dbReference type="InterPro" id="IPR001357">
    <property type="entry name" value="BRCT_dom"/>
</dbReference>
<keyword evidence="10" id="KW-0520">NAD</keyword>
<dbReference type="GO" id="GO:0003677">
    <property type="term" value="F:DNA binding"/>
    <property type="evidence" value="ECO:0007669"/>
    <property type="project" value="InterPro"/>
</dbReference>
<dbReference type="PIRSF" id="PIRSF001604">
    <property type="entry name" value="LigA"/>
    <property type="match status" value="1"/>
</dbReference>
<dbReference type="EMBL" id="UOEV01000094">
    <property type="protein sequence ID" value="VAW33262.1"/>
    <property type="molecule type" value="Genomic_DNA"/>
</dbReference>
<dbReference type="InterPro" id="IPR041663">
    <property type="entry name" value="DisA/LigA_HHH"/>
</dbReference>
<dbReference type="InterPro" id="IPR033136">
    <property type="entry name" value="DNA_ligase_CS"/>
</dbReference>
<dbReference type="InterPro" id="IPR001679">
    <property type="entry name" value="DNA_ligase"/>
</dbReference>
<keyword evidence="9" id="KW-0460">Magnesium</keyword>
<dbReference type="HAMAP" id="MF_01588">
    <property type="entry name" value="DNA_ligase_A"/>
    <property type="match status" value="1"/>
</dbReference>
<dbReference type="Pfam" id="PF14520">
    <property type="entry name" value="HHH_5"/>
    <property type="match status" value="1"/>
</dbReference>
<dbReference type="SUPFAM" id="SSF52113">
    <property type="entry name" value="BRCT domain"/>
    <property type="match status" value="1"/>
</dbReference>
<dbReference type="PROSITE" id="PS50172">
    <property type="entry name" value="BRCT"/>
    <property type="match status" value="1"/>
</dbReference>
<organism evidence="14">
    <name type="scientific">hydrothermal vent metagenome</name>
    <dbReference type="NCBI Taxonomy" id="652676"/>
    <lineage>
        <taxon>unclassified sequences</taxon>
        <taxon>metagenomes</taxon>
        <taxon>ecological metagenomes</taxon>
    </lineage>
</organism>
<dbReference type="EC" id="6.5.1.2" evidence="3"/>
<evidence type="ECO:0000256" key="4">
    <source>
        <dbReference type="ARBA" id="ARBA00022598"/>
    </source>
</evidence>
<keyword evidence="6" id="KW-0479">Metal-binding</keyword>
<dbReference type="Pfam" id="PF01653">
    <property type="entry name" value="DNA_ligase_aden"/>
    <property type="match status" value="1"/>
</dbReference>
<dbReference type="InterPro" id="IPR003583">
    <property type="entry name" value="Hlx-hairpin-Hlx_DNA-bd_motif"/>
</dbReference>
<dbReference type="SUPFAM" id="SSF47781">
    <property type="entry name" value="RuvA domain 2-like"/>
    <property type="match status" value="1"/>
</dbReference>
<keyword evidence="7" id="KW-0227">DNA damage</keyword>
<dbReference type="InterPro" id="IPR036420">
    <property type="entry name" value="BRCT_dom_sf"/>
</dbReference>
<keyword evidence="8" id="KW-0862">Zinc</keyword>
<dbReference type="Gene3D" id="6.20.10.30">
    <property type="match status" value="1"/>
</dbReference>
<dbReference type="CDD" id="cd00114">
    <property type="entry name" value="LIGANc"/>
    <property type="match status" value="1"/>
</dbReference>
<evidence type="ECO:0000256" key="7">
    <source>
        <dbReference type="ARBA" id="ARBA00022763"/>
    </source>
</evidence>
<feature type="domain" description="BRCT" evidence="13">
    <location>
        <begin position="589"/>
        <end position="667"/>
    </location>
</feature>
<dbReference type="SUPFAM" id="SSF50249">
    <property type="entry name" value="Nucleic acid-binding proteins"/>
    <property type="match status" value="1"/>
</dbReference>
<dbReference type="SMART" id="SM00532">
    <property type="entry name" value="LIGANc"/>
    <property type="match status" value="1"/>
</dbReference>
<dbReference type="PANTHER" id="PTHR23389:SF9">
    <property type="entry name" value="DNA LIGASE"/>
    <property type="match status" value="1"/>
</dbReference>
<evidence type="ECO:0000256" key="11">
    <source>
        <dbReference type="ARBA" id="ARBA00023204"/>
    </source>
</evidence>